<dbReference type="Gene3D" id="3.20.20.190">
    <property type="entry name" value="Phosphatidylinositol (PI) phosphodiesterase"/>
    <property type="match status" value="1"/>
</dbReference>
<gene>
    <name evidence="2" type="ORF">Amal_00417</name>
</gene>
<proteinExistence type="predicted"/>
<evidence type="ECO:0000256" key="1">
    <source>
        <dbReference type="SAM" id="SignalP"/>
    </source>
</evidence>
<dbReference type="PATRIC" id="fig|178901.16.peg.444"/>
<dbReference type="AlphaFoldDB" id="A0A177GGA7"/>
<evidence type="ECO:0000313" key="3">
    <source>
        <dbReference type="Proteomes" id="UP000077349"/>
    </source>
</evidence>
<dbReference type="STRING" id="178901.AmDm5_0414"/>
<keyword evidence="1" id="KW-0732">Signal</keyword>
<dbReference type="Proteomes" id="UP000077349">
    <property type="component" value="Unassembled WGS sequence"/>
</dbReference>
<evidence type="ECO:0008006" key="4">
    <source>
        <dbReference type="Google" id="ProtNLM"/>
    </source>
</evidence>
<dbReference type="GO" id="GO:0008081">
    <property type="term" value="F:phosphoric diester hydrolase activity"/>
    <property type="evidence" value="ECO:0007669"/>
    <property type="project" value="InterPro"/>
</dbReference>
<dbReference type="GO" id="GO:0006629">
    <property type="term" value="P:lipid metabolic process"/>
    <property type="evidence" value="ECO:0007669"/>
    <property type="project" value="InterPro"/>
</dbReference>
<protein>
    <recommendedName>
        <fullName evidence="4">Calcium-dependent phosphoinositide phospholipase C</fullName>
    </recommendedName>
</protein>
<dbReference type="Pfam" id="PF16670">
    <property type="entry name" value="PI-PLC-C1"/>
    <property type="match status" value="1"/>
</dbReference>
<dbReference type="InterPro" id="IPR032075">
    <property type="entry name" value="PI-PLC-C1"/>
</dbReference>
<dbReference type="EMBL" id="LVHD01000003">
    <property type="protein sequence ID" value="OAG78404.1"/>
    <property type="molecule type" value="Genomic_DNA"/>
</dbReference>
<dbReference type="eggNOG" id="COG0121">
    <property type="taxonomic scope" value="Bacteria"/>
</dbReference>
<accession>A0A177GGA7</accession>
<evidence type="ECO:0000313" key="2">
    <source>
        <dbReference type="EMBL" id="OAG78404.1"/>
    </source>
</evidence>
<reference evidence="2 3" key="1">
    <citation type="submission" date="2016-03" db="EMBL/GenBank/DDBJ databases">
        <title>Draft genome sequence of Acetobacter malorum CECT 7742, a strain isolated from strawberry vinegar.</title>
        <authorList>
            <person name="Sainz F."/>
            <person name="Mas A."/>
            <person name="Torija M.J."/>
        </authorList>
    </citation>
    <scope>NUCLEOTIDE SEQUENCE [LARGE SCALE GENOMIC DNA]</scope>
    <source>
        <strain evidence="2 3">CECT 7742</strain>
    </source>
</reference>
<feature type="chain" id="PRO_5008061919" description="Calcium-dependent phosphoinositide phospholipase C" evidence="1">
    <location>
        <begin position="47"/>
        <end position="412"/>
    </location>
</feature>
<name>A0A177GGA7_9PROT</name>
<dbReference type="SUPFAM" id="SSF51695">
    <property type="entry name" value="PLC-like phosphodiesterases"/>
    <property type="match status" value="1"/>
</dbReference>
<comment type="caution">
    <text evidence="2">The sequence shown here is derived from an EMBL/GenBank/DDBJ whole genome shotgun (WGS) entry which is preliminary data.</text>
</comment>
<sequence>MRAIGLTQTESVLILLKLDIPMKPVFCALPALLCAFSVLSSPASFADDTLKMNQIQVIGTHNSYRRSLSPTTLAWLKSQSADMANALDYQHGSLKSQLDGGVRQLEIDIYADSSGKRYAHPRGVAWEKKAGFTPDADQSDATDKQGTDFKVMHIVDIDQRSSCEPLRQCLTMIKEWSDAHPSHLPLYIDLETKQDVPLPGGKLPFTQPEQFTKATYDKLDAELLSVFGRENILTPDDVRGSYATLEEAILKRGWPALAFGRGKVVFTFDRPHDTARYVEGHPALRGRVVFTNGRPGDPDAAFTEANEGFVGQAGNGSAAVDNTAALQNIQSLVKKGYLVRTRSDANTVEARQGDVTRRETAFQSGAQIISTDYPAFETAPWNNYKVAFPGGAVARCNPVNAPATCAASDVTE</sequence>
<dbReference type="CDD" id="cd08589">
    <property type="entry name" value="PI-PLCc_SaPLC1_like"/>
    <property type="match status" value="1"/>
</dbReference>
<dbReference type="InterPro" id="IPR017946">
    <property type="entry name" value="PLC-like_Pdiesterase_TIM-brl"/>
</dbReference>
<organism evidence="2 3">
    <name type="scientific">Acetobacter malorum</name>
    <dbReference type="NCBI Taxonomy" id="178901"/>
    <lineage>
        <taxon>Bacteria</taxon>
        <taxon>Pseudomonadati</taxon>
        <taxon>Pseudomonadota</taxon>
        <taxon>Alphaproteobacteria</taxon>
        <taxon>Acetobacterales</taxon>
        <taxon>Acetobacteraceae</taxon>
        <taxon>Acetobacter</taxon>
    </lineage>
</organism>
<feature type="signal peptide" evidence="1">
    <location>
        <begin position="1"/>
        <end position="46"/>
    </location>
</feature>